<evidence type="ECO:0000256" key="1">
    <source>
        <dbReference type="ARBA" id="ARBA00022692"/>
    </source>
</evidence>
<dbReference type="InterPro" id="IPR036259">
    <property type="entry name" value="MFS_trans_sf"/>
</dbReference>
<dbReference type="Proteomes" id="UP000307378">
    <property type="component" value="Unassembled WGS sequence"/>
</dbReference>
<feature type="transmembrane region" description="Helical" evidence="4">
    <location>
        <begin position="93"/>
        <end position="111"/>
    </location>
</feature>
<dbReference type="Gene3D" id="1.20.1250.20">
    <property type="entry name" value="MFS general substrate transporter like domains"/>
    <property type="match status" value="1"/>
</dbReference>
<dbReference type="PANTHER" id="PTHR42910">
    <property type="entry name" value="TRANSPORTER SCO4007-RELATED"/>
    <property type="match status" value="1"/>
</dbReference>
<evidence type="ECO:0000256" key="2">
    <source>
        <dbReference type="ARBA" id="ARBA00022989"/>
    </source>
</evidence>
<feature type="transmembrane region" description="Helical" evidence="4">
    <location>
        <begin position="265"/>
        <end position="282"/>
    </location>
</feature>
<dbReference type="AlphaFoldDB" id="A0A4S8PYL3"/>
<feature type="transmembrane region" description="Helical" evidence="4">
    <location>
        <begin position="175"/>
        <end position="197"/>
    </location>
</feature>
<dbReference type="InterPro" id="IPR011701">
    <property type="entry name" value="MFS"/>
</dbReference>
<sequence length="409" mass="41887">MTSTSSTADPVPSAGDAARAPGLSAGLTFIMAAACGLIAANLYYAQPLAGPIAEAIGLPLHASGLIVTLTQIGYGLGLFFLVPLGDLVENRKLILIMMGVVTAALVAAGLATTPLPFLAASLSIGLGAVAVQMIVPFAAGLAPDHARGKVVGNVMSGLMVGIMLARPISSLVARFGSWHTIFFLSAAVMVALAAVLARNLPRRVPKTHLGYLALIGSMGRLLTTQKVLQRRAAYQAFQFSAFSLFWTVTPLYLASPAFGLTQTGIALFALAGVAGAIASPIAGRLADRGFSGPATAFGLSSVLAAFLMTLVVPEGSWIALTLLTLAAILLDFGVTTTLVTGQRAIFGLGAELRSRLNGLFMAIFFTGGAIGSAVGAYSYAHGGWMAAALVGAALPTAALLVFLTEKRKR</sequence>
<feature type="domain" description="Major facilitator superfamily (MFS) profile" evidence="5">
    <location>
        <begin position="27"/>
        <end position="409"/>
    </location>
</feature>
<comment type="caution">
    <text evidence="6">The sequence shown here is derived from an EMBL/GenBank/DDBJ whole genome shotgun (WGS) entry which is preliminary data.</text>
</comment>
<evidence type="ECO:0000256" key="4">
    <source>
        <dbReference type="SAM" id="Phobius"/>
    </source>
</evidence>
<dbReference type="EMBL" id="STGU01000004">
    <property type="protein sequence ID" value="THV36730.1"/>
    <property type="molecule type" value="Genomic_DNA"/>
</dbReference>
<reference evidence="6 7" key="1">
    <citation type="submission" date="2019-04" db="EMBL/GenBank/DDBJ databases">
        <title>genome sequence of strain W3.</title>
        <authorList>
            <person name="Gao J."/>
            <person name="Sun J."/>
        </authorList>
    </citation>
    <scope>NUCLEOTIDE SEQUENCE [LARGE SCALE GENOMIC DNA]</scope>
    <source>
        <strain evidence="6 7">W3</strain>
    </source>
</reference>
<name>A0A4S8PYL3_9HYPH</name>
<evidence type="ECO:0000313" key="6">
    <source>
        <dbReference type="EMBL" id="THV36730.1"/>
    </source>
</evidence>
<dbReference type="PROSITE" id="PS50850">
    <property type="entry name" value="MFS"/>
    <property type="match status" value="1"/>
</dbReference>
<feature type="transmembrane region" description="Helical" evidence="4">
    <location>
        <begin position="56"/>
        <end position="81"/>
    </location>
</feature>
<feature type="transmembrane region" description="Helical" evidence="4">
    <location>
        <begin position="232"/>
        <end position="253"/>
    </location>
</feature>
<keyword evidence="3 4" id="KW-0472">Membrane</keyword>
<gene>
    <name evidence="6" type="ORF">FAA86_09510</name>
</gene>
<feature type="transmembrane region" description="Helical" evidence="4">
    <location>
        <begin position="359"/>
        <end position="378"/>
    </location>
</feature>
<dbReference type="CDD" id="cd17324">
    <property type="entry name" value="MFS_NepI_like"/>
    <property type="match status" value="1"/>
</dbReference>
<dbReference type="SUPFAM" id="SSF103473">
    <property type="entry name" value="MFS general substrate transporter"/>
    <property type="match status" value="1"/>
</dbReference>
<feature type="transmembrane region" description="Helical" evidence="4">
    <location>
        <begin position="150"/>
        <end position="169"/>
    </location>
</feature>
<organism evidence="6 7">
    <name type="scientific">Rhizobium rosettiformans W3</name>
    <dbReference type="NCBI Taxonomy" id="538378"/>
    <lineage>
        <taxon>Bacteria</taxon>
        <taxon>Pseudomonadati</taxon>
        <taxon>Pseudomonadota</taxon>
        <taxon>Alphaproteobacteria</taxon>
        <taxon>Hyphomicrobiales</taxon>
        <taxon>Rhizobiaceae</taxon>
        <taxon>Rhizobium/Agrobacterium group</taxon>
        <taxon>Rhizobium</taxon>
    </lineage>
</organism>
<keyword evidence="1 4" id="KW-0812">Transmembrane</keyword>
<keyword evidence="2 4" id="KW-1133">Transmembrane helix</keyword>
<evidence type="ECO:0000256" key="3">
    <source>
        <dbReference type="ARBA" id="ARBA00023136"/>
    </source>
</evidence>
<evidence type="ECO:0000259" key="5">
    <source>
        <dbReference type="PROSITE" id="PS50850"/>
    </source>
</evidence>
<dbReference type="PANTHER" id="PTHR42910:SF1">
    <property type="entry name" value="MAJOR FACILITATOR SUPERFAMILY (MFS) PROFILE DOMAIN-CONTAINING PROTEIN"/>
    <property type="match status" value="1"/>
</dbReference>
<feature type="transmembrane region" description="Helical" evidence="4">
    <location>
        <begin position="318"/>
        <end position="339"/>
    </location>
</feature>
<dbReference type="InterPro" id="IPR020846">
    <property type="entry name" value="MFS_dom"/>
</dbReference>
<dbReference type="GO" id="GO:0022857">
    <property type="term" value="F:transmembrane transporter activity"/>
    <property type="evidence" value="ECO:0007669"/>
    <property type="project" value="InterPro"/>
</dbReference>
<accession>A0A4S8PYL3</accession>
<protein>
    <submittedName>
        <fullName evidence="6">MFS transporter</fullName>
    </submittedName>
</protein>
<feature type="transmembrane region" description="Helical" evidence="4">
    <location>
        <begin position="384"/>
        <end position="403"/>
    </location>
</feature>
<feature type="transmembrane region" description="Helical" evidence="4">
    <location>
        <begin position="23"/>
        <end position="44"/>
    </location>
</feature>
<dbReference type="RefSeq" id="WP_136540064.1">
    <property type="nucleotide sequence ID" value="NZ_STGU01000004.1"/>
</dbReference>
<feature type="transmembrane region" description="Helical" evidence="4">
    <location>
        <begin position="294"/>
        <end position="312"/>
    </location>
</feature>
<feature type="transmembrane region" description="Helical" evidence="4">
    <location>
        <begin position="117"/>
        <end position="138"/>
    </location>
</feature>
<proteinExistence type="predicted"/>
<dbReference type="Pfam" id="PF07690">
    <property type="entry name" value="MFS_1"/>
    <property type="match status" value="1"/>
</dbReference>
<evidence type="ECO:0000313" key="7">
    <source>
        <dbReference type="Proteomes" id="UP000307378"/>
    </source>
</evidence>